<dbReference type="PANTHER" id="PTHR33985">
    <property type="entry name" value="OS02G0491300 PROTEIN-RELATED"/>
    <property type="match status" value="1"/>
</dbReference>
<dbReference type="SUPFAM" id="SSF82153">
    <property type="entry name" value="FAS1 domain"/>
    <property type="match status" value="2"/>
</dbReference>
<proteinExistence type="inferred from homology"/>
<protein>
    <submittedName>
        <fullName evidence="4">Fasciclin-like arabinogalactan protein</fullName>
    </submittedName>
</protein>
<dbReference type="AlphaFoldDB" id="A0AAD7P5P4"/>
<dbReference type="KEGG" id="qsa:O6P43_032633"/>
<feature type="domain" description="FAS1" evidence="3">
    <location>
        <begin position="164"/>
        <end position="310"/>
    </location>
</feature>
<accession>A0AAD7P5P4</accession>
<dbReference type="PROSITE" id="PS50213">
    <property type="entry name" value="FAS1"/>
    <property type="match status" value="2"/>
</dbReference>
<dbReference type="EMBL" id="JARAOO010000014">
    <property type="protein sequence ID" value="KAJ7943031.1"/>
    <property type="molecule type" value="Genomic_DNA"/>
</dbReference>
<organism evidence="4 5">
    <name type="scientific">Quillaja saponaria</name>
    <name type="common">Soap bark tree</name>
    <dbReference type="NCBI Taxonomy" id="32244"/>
    <lineage>
        <taxon>Eukaryota</taxon>
        <taxon>Viridiplantae</taxon>
        <taxon>Streptophyta</taxon>
        <taxon>Embryophyta</taxon>
        <taxon>Tracheophyta</taxon>
        <taxon>Spermatophyta</taxon>
        <taxon>Magnoliopsida</taxon>
        <taxon>eudicotyledons</taxon>
        <taxon>Gunneridae</taxon>
        <taxon>Pentapetalae</taxon>
        <taxon>rosids</taxon>
        <taxon>fabids</taxon>
        <taxon>Fabales</taxon>
        <taxon>Quillajaceae</taxon>
        <taxon>Quillaja</taxon>
    </lineage>
</organism>
<evidence type="ECO:0000256" key="2">
    <source>
        <dbReference type="SAM" id="SignalP"/>
    </source>
</evidence>
<dbReference type="InterPro" id="IPR000782">
    <property type="entry name" value="FAS1_domain"/>
</dbReference>
<dbReference type="Pfam" id="PF02469">
    <property type="entry name" value="Fasciclin"/>
    <property type="match status" value="2"/>
</dbReference>
<evidence type="ECO:0000259" key="3">
    <source>
        <dbReference type="PROSITE" id="PS50213"/>
    </source>
</evidence>
<dbReference type="Gene3D" id="2.30.180.10">
    <property type="entry name" value="FAS1 domain"/>
    <property type="match status" value="2"/>
</dbReference>
<feature type="domain" description="FAS1" evidence="3">
    <location>
        <begin position="22"/>
        <end position="149"/>
    </location>
</feature>
<evidence type="ECO:0000313" key="5">
    <source>
        <dbReference type="Proteomes" id="UP001163823"/>
    </source>
</evidence>
<dbReference type="PANTHER" id="PTHR33985:SF17">
    <property type="entry name" value="FASCICLIN-LIKE ARABINOGALACTAN PROTEIN 20"/>
    <property type="match status" value="1"/>
</dbReference>
<dbReference type="SMART" id="SM00554">
    <property type="entry name" value="FAS1"/>
    <property type="match status" value="2"/>
</dbReference>
<gene>
    <name evidence="4" type="ORF">O6P43_032633</name>
</gene>
<keyword evidence="2" id="KW-0732">Signal</keyword>
<sequence>MASLILISLTLISLFSLSFSLPSSIILDAAEILSDSGFSSMAVSLELASQTLSPQTRSLTIFAPSETAFQQSSQLPLSLLQYHLLPHAFSSQSLKSLPYGAKISTLLPGHSLIVTTSNSYDIMSINNVTVNGSPIYGDGALIIFATEKFFDPYFQITGKIRNPSSNLGCILPKKNNGVRFSEAYSFDKACGALRSKGCSVMASLLDMQFLGLKERPVLTLFAPNDEAMMNHMDNLSDYSSIFRRHLVPCKILWSDLVNFDDGTVIWTYAKGFSINVTRSDEMFLLNGVPVVYPGLYYSDWLVVHGLPEVLPAPKIMEQPAQFSSQAPTAQRVAEPSTEYSNNFVEDDPIAHYHFSVFH</sequence>
<keyword evidence="5" id="KW-1185">Reference proteome</keyword>
<name>A0AAD7P5P4_QUISA</name>
<evidence type="ECO:0000313" key="4">
    <source>
        <dbReference type="EMBL" id="KAJ7943031.1"/>
    </source>
</evidence>
<dbReference type="Proteomes" id="UP001163823">
    <property type="component" value="Chromosome 14"/>
</dbReference>
<comment type="similarity">
    <text evidence="1">Belongs to the fasciclin-like AGP family.</text>
</comment>
<dbReference type="InterPro" id="IPR052806">
    <property type="entry name" value="Fasciclin-like_AGP"/>
</dbReference>
<feature type="chain" id="PRO_5042156771" evidence="2">
    <location>
        <begin position="21"/>
        <end position="358"/>
    </location>
</feature>
<evidence type="ECO:0000256" key="1">
    <source>
        <dbReference type="ARBA" id="ARBA00007843"/>
    </source>
</evidence>
<reference evidence="4" key="1">
    <citation type="journal article" date="2023" name="Science">
        <title>Elucidation of the pathway for biosynthesis of saponin adjuvants from the soapbark tree.</title>
        <authorList>
            <person name="Reed J."/>
            <person name="Orme A."/>
            <person name="El-Demerdash A."/>
            <person name="Owen C."/>
            <person name="Martin L.B.B."/>
            <person name="Misra R.C."/>
            <person name="Kikuchi S."/>
            <person name="Rejzek M."/>
            <person name="Martin A.C."/>
            <person name="Harkess A."/>
            <person name="Leebens-Mack J."/>
            <person name="Louveau T."/>
            <person name="Stephenson M.J."/>
            <person name="Osbourn A."/>
        </authorList>
    </citation>
    <scope>NUCLEOTIDE SEQUENCE</scope>
    <source>
        <strain evidence="4">S10</strain>
    </source>
</reference>
<dbReference type="InterPro" id="IPR036378">
    <property type="entry name" value="FAS1_dom_sf"/>
</dbReference>
<comment type="caution">
    <text evidence="4">The sequence shown here is derived from an EMBL/GenBank/DDBJ whole genome shotgun (WGS) entry which is preliminary data.</text>
</comment>
<feature type="signal peptide" evidence="2">
    <location>
        <begin position="1"/>
        <end position="20"/>
    </location>
</feature>